<dbReference type="Proteomes" id="UP000053820">
    <property type="component" value="Unassembled WGS sequence"/>
</dbReference>
<gene>
    <name evidence="2" type="ORF">HYDPIDRAFT_113874</name>
</gene>
<reference evidence="2 3" key="1">
    <citation type="submission" date="2014-04" db="EMBL/GenBank/DDBJ databases">
        <title>Evolutionary Origins and Diversification of the Mycorrhizal Mutualists.</title>
        <authorList>
            <consortium name="DOE Joint Genome Institute"/>
            <consortium name="Mycorrhizal Genomics Consortium"/>
            <person name="Kohler A."/>
            <person name="Kuo A."/>
            <person name="Nagy L.G."/>
            <person name="Floudas D."/>
            <person name="Copeland A."/>
            <person name="Barry K.W."/>
            <person name="Cichocki N."/>
            <person name="Veneault-Fourrey C."/>
            <person name="LaButti K."/>
            <person name="Lindquist E.A."/>
            <person name="Lipzen A."/>
            <person name="Lundell T."/>
            <person name="Morin E."/>
            <person name="Murat C."/>
            <person name="Riley R."/>
            <person name="Ohm R."/>
            <person name="Sun H."/>
            <person name="Tunlid A."/>
            <person name="Henrissat B."/>
            <person name="Grigoriev I.V."/>
            <person name="Hibbett D.S."/>
            <person name="Martin F."/>
        </authorList>
    </citation>
    <scope>NUCLEOTIDE SEQUENCE [LARGE SCALE GENOMIC DNA]</scope>
    <source>
        <strain evidence="2 3">MD-312</strain>
    </source>
</reference>
<protein>
    <recommendedName>
        <fullName evidence="4">Secreted protein</fullName>
    </recommendedName>
</protein>
<dbReference type="AlphaFoldDB" id="A0A0C9VX27"/>
<keyword evidence="1" id="KW-0732">Signal</keyword>
<keyword evidence="3" id="KW-1185">Reference proteome</keyword>
<evidence type="ECO:0000313" key="3">
    <source>
        <dbReference type="Proteomes" id="UP000053820"/>
    </source>
</evidence>
<evidence type="ECO:0000313" key="2">
    <source>
        <dbReference type="EMBL" id="KIJ62775.1"/>
    </source>
</evidence>
<proteinExistence type="predicted"/>
<dbReference type="EMBL" id="KN839853">
    <property type="protein sequence ID" value="KIJ62775.1"/>
    <property type="molecule type" value="Genomic_DNA"/>
</dbReference>
<feature type="chain" id="PRO_5002205019" description="Secreted protein" evidence="1">
    <location>
        <begin position="28"/>
        <end position="73"/>
    </location>
</feature>
<evidence type="ECO:0000256" key="1">
    <source>
        <dbReference type="SAM" id="SignalP"/>
    </source>
</evidence>
<dbReference type="HOGENOM" id="CLU_2705109_0_0_1"/>
<evidence type="ECO:0008006" key="4">
    <source>
        <dbReference type="Google" id="ProtNLM"/>
    </source>
</evidence>
<feature type="signal peptide" evidence="1">
    <location>
        <begin position="1"/>
        <end position="27"/>
    </location>
</feature>
<name>A0A0C9VX27_9AGAM</name>
<accession>A0A0C9VX27</accession>
<sequence>MQESLARNVVQRTIFTVLATFLIPVVPEDCPTAHVRGSRRRTGKNGFNVSLIGYGVLHDDALLLSRSDVIESL</sequence>
<organism evidence="2 3">
    <name type="scientific">Hydnomerulius pinastri MD-312</name>
    <dbReference type="NCBI Taxonomy" id="994086"/>
    <lineage>
        <taxon>Eukaryota</taxon>
        <taxon>Fungi</taxon>
        <taxon>Dikarya</taxon>
        <taxon>Basidiomycota</taxon>
        <taxon>Agaricomycotina</taxon>
        <taxon>Agaricomycetes</taxon>
        <taxon>Agaricomycetidae</taxon>
        <taxon>Boletales</taxon>
        <taxon>Boletales incertae sedis</taxon>
        <taxon>Leucogyrophana</taxon>
    </lineage>
</organism>